<protein>
    <submittedName>
        <fullName evidence="1">Uncharacterized protein</fullName>
    </submittedName>
</protein>
<accession>A0A1W6I169</accession>
<keyword evidence="2" id="KW-1185">Reference proteome</keyword>
<organismHost>
    <name type="scientific">Sulfolobus</name>
    <dbReference type="NCBI Taxonomy" id="2284"/>
</organismHost>
<organism evidence="1">
    <name type="scientific">Sulfolobus polyhedral virus 1</name>
    <name type="common">SPV1</name>
    <dbReference type="NCBI Taxonomy" id="1982658"/>
    <lineage>
        <taxon>Viruses</taxon>
        <taxon>Viruses incertae sedis</taxon>
        <taxon>Portogloboviridae</taxon>
        <taxon>Alphaportoglobovirus</taxon>
        <taxon>Alphaportoglobovirus beppuense</taxon>
        <taxon>Sulfolobus alphaportoglobovirus 1</taxon>
    </lineage>
</organism>
<dbReference type="KEGG" id="vg:37273742"/>
<dbReference type="Proteomes" id="UP000224527">
    <property type="component" value="Segment"/>
</dbReference>
<name>A0A1W6I169_SPV1</name>
<reference evidence="1" key="1">
    <citation type="journal article" date="2017" name="J. Virol.">
        <title>A novel type of polyhedral viruses infecting hyperthermophilic archaea.</title>
        <authorList>
            <person name="Liu Y."/>
            <person name="Ishino S."/>
            <person name="Ishino Y."/>
            <person name="Pehau-Arnaudet G."/>
            <person name="Krupovic M."/>
            <person name="Prangishvili D."/>
        </authorList>
    </citation>
    <scope>NUCLEOTIDE SEQUENCE [LARGE SCALE GENOMIC DNA]</scope>
    <source>
        <strain evidence="1">S14</strain>
    </source>
</reference>
<dbReference type="RefSeq" id="YP_009497871.1">
    <property type="nucleotide sequence ID" value="NC_038017.1"/>
</dbReference>
<evidence type="ECO:0000313" key="1">
    <source>
        <dbReference type="EMBL" id="ARM37806.1"/>
    </source>
</evidence>
<proteinExistence type="predicted"/>
<dbReference type="EMBL" id="KY780159">
    <property type="protein sequence ID" value="ARM37806.1"/>
    <property type="molecule type" value="Genomic_DNA"/>
</dbReference>
<dbReference type="GeneID" id="37273742"/>
<evidence type="ECO:0000313" key="2">
    <source>
        <dbReference type="Proteomes" id="UP000224527"/>
    </source>
</evidence>
<sequence length="43" mass="5163">MSTADNVMLTELEELLKLYQNCKPDWVVLVDAYGNYYYVAYHW</sequence>